<keyword evidence="6" id="KW-0029">Amino-acid transport</keyword>
<keyword evidence="3 9" id="KW-0813">Transport</keyword>
<dbReference type="PROSITE" id="PS50928">
    <property type="entry name" value="ABC_TM1"/>
    <property type="match status" value="1"/>
</dbReference>
<organism evidence="11 12">
    <name type="scientific">Halanaerobium polyolivorans</name>
    <dbReference type="NCBI Taxonomy" id="2886943"/>
    <lineage>
        <taxon>Bacteria</taxon>
        <taxon>Bacillati</taxon>
        <taxon>Bacillota</taxon>
        <taxon>Clostridia</taxon>
        <taxon>Halanaerobiales</taxon>
        <taxon>Halanaerobiaceae</taxon>
        <taxon>Halanaerobium</taxon>
    </lineage>
</organism>
<dbReference type="RefSeq" id="WP_229346329.1">
    <property type="nucleotide sequence ID" value="NZ_JAJFAT010000014.1"/>
</dbReference>
<dbReference type="PANTHER" id="PTHR30614:SF20">
    <property type="entry name" value="GLUTAMINE TRANSPORT SYSTEM PERMEASE PROTEIN GLNP"/>
    <property type="match status" value="1"/>
</dbReference>
<keyword evidence="4" id="KW-1003">Cell membrane</keyword>
<evidence type="ECO:0000256" key="9">
    <source>
        <dbReference type="RuleBase" id="RU363032"/>
    </source>
</evidence>
<dbReference type="GO" id="GO:0022857">
    <property type="term" value="F:transmembrane transporter activity"/>
    <property type="evidence" value="ECO:0007669"/>
    <property type="project" value="InterPro"/>
</dbReference>
<protein>
    <submittedName>
        <fullName evidence="11">Amino acid ABC transporter permease</fullName>
    </submittedName>
</protein>
<dbReference type="Gene3D" id="1.10.3720.10">
    <property type="entry name" value="MetI-like"/>
    <property type="match status" value="1"/>
</dbReference>
<feature type="transmembrane region" description="Helical" evidence="9">
    <location>
        <begin position="51"/>
        <end position="72"/>
    </location>
</feature>
<dbReference type="InterPro" id="IPR000515">
    <property type="entry name" value="MetI-like"/>
</dbReference>
<keyword evidence="8 9" id="KW-0472">Membrane</keyword>
<dbReference type="InterPro" id="IPR010065">
    <property type="entry name" value="AA_ABC_transptr_permease_3TM"/>
</dbReference>
<comment type="subcellular location">
    <subcellularLocation>
        <location evidence="1 9">Cell membrane</location>
        <topology evidence="1 9">Multi-pass membrane protein</topology>
    </subcellularLocation>
</comment>
<dbReference type="InterPro" id="IPR043429">
    <property type="entry name" value="ArtM/GltK/GlnP/TcyL/YhdX-like"/>
</dbReference>
<gene>
    <name evidence="11" type="ORF">LJ207_09860</name>
</gene>
<keyword evidence="5 9" id="KW-0812">Transmembrane</keyword>
<evidence type="ECO:0000256" key="2">
    <source>
        <dbReference type="ARBA" id="ARBA00010072"/>
    </source>
</evidence>
<dbReference type="Proteomes" id="UP001199296">
    <property type="component" value="Unassembled WGS sequence"/>
</dbReference>
<dbReference type="NCBIfam" id="TIGR01726">
    <property type="entry name" value="HEQRo_perm_3TM"/>
    <property type="match status" value="1"/>
</dbReference>
<reference evidence="11 12" key="1">
    <citation type="submission" date="2021-10" db="EMBL/GenBank/DDBJ databases">
        <authorList>
            <person name="Grouzdev D.S."/>
            <person name="Pantiukh K.S."/>
            <person name="Krutkina M.S."/>
        </authorList>
    </citation>
    <scope>NUCLEOTIDE SEQUENCE [LARGE SCALE GENOMIC DNA]</scope>
    <source>
        <strain evidence="11 12">Z-7514</strain>
    </source>
</reference>
<feature type="transmembrane region" description="Helical" evidence="9">
    <location>
        <begin position="12"/>
        <end position="39"/>
    </location>
</feature>
<sequence length="220" mass="24601">MLDIFLDFYPLLFRGLGVTLLITLISCTSGTILGIFLSLGKIYGNKLVSRTVTAFIAIIRGTPLLVQLFIIYYGLPAYGIRFAPITAAVISFIINSGAYQAEYLRGSIQSVSSGQLKAALSLGMTKWMGIIHVVLPQALRRVIPAWTNEFIYMIKYSSLAYVIGAKELMTEGKLIASRNFQFFNVYMVVALIYLVVIIIFVHLFNKFEKKVAIPGFDFER</sequence>
<dbReference type="Pfam" id="PF00528">
    <property type="entry name" value="BPD_transp_1"/>
    <property type="match status" value="1"/>
</dbReference>
<dbReference type="EMBL" id="JAJFAT010000014">
    <property type="protein sequence ID" value="MCC3145628.1"/>
    <property type="molecule type" value="Genomic_DNA"/>
</dbReference>
<evidence type="ECO:0000256" key="1">
    <source>
        <dbReference type="ARBA" id="ARBA00004651"/>
    </source>
</evidence>
<evidence type="ECO:0000256" key="5">
    <source>
        <dbReference type="ARBA" id="ARBA00022692"/>
    </source>
</evidence>
<dbReference type="InterPro" id="IPR035906">
    <property type="entry name" value="MetI-like_sf"/>
</dbReference>
<keyword evidence="7 9" id="KW-1133">Transmembrane helix</keyword>
<dbReference type="GO" id="GO:0043190">
    <property type="term" value="C:ATP-binding cassette (ABC) transporter complex"/>
    <property type="evidence" value="ECO:0007669"/>
    <property type="project" value="InterPro"/>
</dbReference>
<evidence type="ECO:0000259" key="10">
    <source>
        <dbReference type="PROSITE" id="PS50928"/>
    </source>
</evidence>
<dbReference type="PANTHER" id="PTHR30614">
    <property type="entry name" value="MEMBRANE COMPONENT OF AMINO ACID ABC TRANSPORTER"/>
    <property type="match status" value="1"/>
</dbReference>
<name>A0AAW4X1I6_9FIRM</name>
<evidence type="ECO:0000256" key="8">
    <source>
        <dbReference type="ARBA" id="ARBA00023136"/>
    </source>
</evidence>
<evidence type="ECO:0000313" key="12">
    <source>
        <dbReference type="Proteomes" id="UP001199296"/>
    </source>
</evidence>
<feature type="domain" description="ABC transmembrane type-1" evidence="10">
    <location>
        <begin position="16"/>
        <end position="204"/>
    </location>
</feature>
<accession>A0AAW4X1I6</accession>
<keyword evidence="12" id="KW-1185">Reference proteome</keyword>
<dbReference type="SUPFAM" id="SSF161098">
    <property type="entry name" value="MetI-like"/>
    <property type="match status" value="1"/>
</dbReference>
<feature type="transmembrane region" description="Helical" evidence="9">
    <location>
        <begin position="78"/>
        <end position="98"/>
    </location>
</feature>
<feature type="transmembrane region" description="Helical" evidence="9">
    <location>
        <begin position="185"/>
        <end position="204"/>
    </location>
</feature>
<comment type="caution">
    <text evidence="11">The sequence shown here is derived from an EMBL/GenBank/DDBJ whole genome shotgun (WGS) entry which is preliminary data.</text>
</comment>
<comment type="similarity">
    <text evidence="2">Belongs to the binding-protein-dependent transport system permease family. HisMQ subfamily.</text>
</comment>
<evidence type="ECO:0000256" key="7">
    <source>
        <dbReference type="ARBA" id="ARBA00022989"/>
    </source>
</evidence>
<evidence type="ECO:0000256" key="6">
    <source>
        <dbReference type="ARBA" id="ARBA00022970"/>
    </source>
</evidence>
<dbReference type="GO" id="GO:0006865">
    <property type="term" value="P:amino acid transport"/>
    <property type="evidence" value="ECO:0007669"/>
    <property type="project" value="UniProtKB-KW"/>
</dbReference>
<evidence type="ECO:0000256" key="3">
    <source>
        <dbReference type="ARBA" id="ARBA00022448"/>
    </source>
</evidence>
<dbReference type="CDD" id="cd06261">
    <property type="entry name" value="TM_PBP2"/>
    <property type="match status" value="1"/>
</dbReference>
<dbReference type="AlphaFoldDB" id="A0AAW4X1I6"/>
<evidence type="ECO:0000313" key="11">
    <source>
        <dbReference type="EMBL" id="MCC3145628.1"/>
    </source>
</evidence>
<evidence type="ECO:0000256" key="4">
    <source>
        <dbReference type="ARBA" id="ARBA00022475"/>
    </source>
</evidence>
<proteinExistence type="inferred from homology"/>